<dbReference type="CDD" id="cd00555">
    <property type="entry name" value="Maf"/>
    <property type="match status" value="1"/>
</dbReference>
<organism evidence="4">
    <name type="scientific">freshwater metagenome</name>
    <dbReference type="NCBI Taxonomy" id="449393"/>
    <lineage>
        <taxon>unclassified sequences</taxon>
        <taxon>metagenomes</taxon>
        <taxon>ecological metagenomes</taxon>
    </lineage>
</organism>
<dbReference type="EMBL" id="CAEZXH010000002">
    <property type="protein sequence ID" value="CAB4674528.1"/>
    <property type="molecule type" value="Genomic_DNA"/>
</dbReference>
<evidence type="ECO:0000313" key="7">
    <source>
        <dbReference type="EMBL" id="CAB4865667.1"/>
    </source>
</evidence>
<dbReference type="PANTHER" id="PTHR43213:SF5">
    <property type="entry name" value="BIFUNCTIONAL DTTP_UTP PYROPHOSPHATASE_METHYLTRANSFERASE PROTEIN-RELATED"/>
    <property type="match status" value="1"/>
</dbReference>
<keyword evidence="2" id="KW-0378">Hydrolase</keyword>
<dbReference type="GO" id="GO:0047429">
    <property type="term" value="F:nucleoside triphosphate diphosphatase activity"/>
    <property type="evidence" value="ECO:0007669"/>
    <property type="project" value="InterPro"/>
</dbReference>
<comment type="cofactor">
    <cofactor evidence="1">
        <name>a divalent metal cation</name>
        <dbReference type="ChEBI" id="CHEBI:60240"/>
    </cofactor>
</comment>
<dbReference type="EMBL" id="CAEZZS010000052">
    <property type="protein sequence ID" value="CAB4781312.1"/>
    <property type="molecule type" value="Genomic_DNA"/>
</dbReference>
<dbReference type="PIRSF" id="PIRSF006305">
    <property type="entry name" value="Maf"/>
    <property type="match status" value="1"/>
</dbReference>
<evidence type="ECO:0000256" key="1">
    <source>
        <dbReference type="ARBA" id="ARBA00001968"/>
    </source>
</evidence>
<protein>
    <submittedName>
        <fullName evidence="4">Unannotated protein</fullName>
    </submittedName>
</protein>
<evidence type="ECO:0000313" key="3">
    <source>
        <dbReference type="EMBL" id="CAB4596809.1"/>
    </source>
</evidence>
<evidence type="ECO:0000313" key="5">
    <source>
        <dbReference type="EMBL" id="CAB4712311.1"/>
    </source>
</evidence>
<dbReference type="AlphaFoldDB" id="A0A6J6MNE0"/>
<dbReference type="EMBL" id="CAEZYJ010000010">
    <property type="protein sequence ID" value="CAB4712311.1"/>
    <property type="molecule type" value="Genomic_DNA"/>
</dbReference>
<dbReference type="HAMAP" id="MF_00528">
    <property type="entry name" value="Maf"/>
    <property type="match status" value="1"/>
</dbReference>
<sequence length="203" mass="21387">MTKVILASASPARLQLLKSAGIFAEVKISGVDEELPEFLNLPPIQMVVALAKAKAQAVAASFNGDQLIIGADSTLEFEGKNIGKPATPDEAFSLWRSYRNKSGVLYTGQVVIDASNGATVERVSTTKITFANISDDEIAAYIKTGEPLQVAGGATLDGIGSAFISRIEGDATGVIGLSMPHLFEMVTSLGHSWHKLRQIGSAI</sequence>
<dbReference type="EMBL" id="CAEZUJ010000014">
    <property type="protein sequence ID" value="CAB4596809.1"/>
    <property type="molecule type" value="Genomic_DNA"/>
</dbReference>
<evidence type="ECO:0000313" key="6">
    <source>
        <dbReference type="EMBL" id="CAB4781312.1"/>
    </source>
</evidence>
<dbReference type="SUPFAM" id="SSF52972">
    <property type="entry name" value="ITPase-like"/>
    <property type="match status" value="1"/>
</dbReference>
<accession>A0A6J6MNE0</accession>
<reference evidence="4" key="1">
    <citation type="submission" date="2020-05" db="EMBL/GenBank/DDBJ databases">
        <authorList>
            <person name="Chiriac C."/>
            <person name="Salcher M."/>
            <person name="Ghai R."/>
            <person name="Kavagutti S V."/>
        </authorList>
    </citation>
    <scope>NUCLEOTIDE SEQUENCE</scope>
</reference>
<dbReference type="EMBL" id="CAFBLI010000039">
    <property type="protein sequence ID" value="CAB4865667.1"/>
    <property type="molecule type" value="Genomic_DNA"/>
</dbReference>
<dbReference type="InterPro" id="IPR003697">
    <property type="entry name" value="Maf-like"/>
</dbReference>
<dbReference type="PANTHER" id="PTHR43213">
    <property type="entry name" value="BIFUNCTIONAL DTTP/UTP PYROPHOSPHATASE/METHYLTRANSFERASE PROTEIN-RELATED"/>
    <property type="match status" value="1"/>
</dbReference>
<dbReference type="Gene3D" id="3.90.950.10">
    <property type="match status" value="1"/>
</dbReference>
<gene>
    <name evidence="3" type="ORF">UFOPK1811_00520</name>
    <name evidence="4" type="ORF">UFOPK2360_00075</name>
    <name evidence="5" type="ORF">UFOPK2659_00170</name>
    <name evidence="6" type="ORF">UFOPK2922_01061</name>
    <name evidence="7" type="ORF">UFOPK3306_00668</name>
    <name evidence="8" type="ORF">UFOPK4209_00058</name>
</gene>
<evidence type="ECO:0000256" key="2">
    <source>
        <dbReference type="ARBA" id="ARBA00022801"/>
    </source>
</evidence>
<evidence type="ECO:0000313" key="4">
    <source>
        <dbReference type="EMBL" id="CAB4674528.1"/>
    </source>
</evidence>
<dbReference type="EMBL" id="CAFBPY010000004">
    <property type="protein sequence ID" value="CAB5033317.1"/>
    <property type="molecule type" value="Genomic_DNA"/>
</dbReference>
<evidence type="ECO:0000313" key="8">
    <source>
        <dbReference type="EMBL" id="CAB5033317.1"/>
    </source>
</evidence>
<dbReference type="NCBIfam" id="TIGR00172">
    <property type="entry name" value="maf"/>
    <property type="match status" value="1"/>
</dbReference>
<name>A0A6J6MNE0_9ZZZZ</name>
<dbReference type="InterPro" id="IPR029001">
    <property type="entry name" value="ITPase-like_fam"/>
</dbReference>
<proteinExistence type="inferred from homology"/>
<dbReference type="Pfam" id="PF02545">
    <property type="entry name" value="Maf"/>
    <property type="match status" value="1"/>
</dbReference>